<proteinExistence type="predicted"/>
<organism evidence="1 2">
    <name type="scientific">Ruminiclostridium herbifermentans</name>
    <dbReference type="NCBI Taxonomy" id="2488810"/>
    <lineage>
        <taxon>Bacteria</taxon>
        <taxon>Bacillati</taxon>
        <taxon>Bacillota</taxon>
        <taxon>Clostridia</taxon>
        <taxon>Eubacteriales</taxon>
        <taxon>Oscillospiraceae</taxon>
        <taxon>Ruminiclostridium</taxon>
    </lineage>
</organism>
<keyword evidence="1" id="KW-0969">Cilium</keyword>
<gene>
    <name evidence="1" type="primary">flgN</name>
    <name evidence="1" type="ORF">EHE19_000800</name>
</gene>
<dbReference type="InterPro" id="IPR007809">
    <property type="entry name" value="FlgN-like"/>
</dbReference>
<reference evidence="1 2" key="1">
    <citation type="submission" date="2020-09" db="EMBL/GenBank/DDBJ databases">
        <title>Characterization and genome sequencing of Ruminiclostridium sp. nov. MA18.</title>
        <authorList>
            <person name="Rettenmaier R."/>
            <person name="Kowollik M.-L."/>
            <person name="Liebl W."/>
            <person name="Zverlov V."/>
        </authorList>
    </citation>
    <scope>NUCLEOTIDE SEQUENCE [LARGE SCALE GENOMIC DNA]</scope>
    <source>
        <strain evidence="1 2">MA18</strain>
    </source>
</reference>
<sequence>MVPEQYIQKLIDVSSKKLNIIKEILDLTRMQSAIINEDSAEKLNKLIDLKQQQIDLIGELDEAFEVYFGRLKSVLGVQSIDEIDMVQFNGAAELKQIITDITNATRQIQALEIENKNKVQAVLDNLASEIRKVKRHKMVNNGYNVAAKLDKPSYFIDKKK</sequence>
<dbReference type="Proteomes" id="UP000306409">
    <property type="component" value="Chromosome"/>
</dbReference>
<dbReference type="Pfam" id="PF05130">
    <property type="entry name" value="FlgN"/>
    <property type="match status" value="1"/>
</dbReference>
<dbReference type="EMBL" id="CP061336">
    <property type="protein sequence ID" value="QNU68684.1"/>
    <property type="molecule type" value="Genomic_DNA"/>
</dbReference>
<keyword evidence="1" id="KW-0282">Flagellum</keyword>
<dbReference type="AlphaFoldDB" id="A0A4U7JGT4"/>
<accession>A0A4U7JGT4</accession>
<dbReference type="GO" id="GO:0044780">
    <property type="term" value="P:bacterial-type flagellum assembly"/>
    <property type="evidence" value="ECO:0007669"/>
    <property type="project" value="InterPro"/>
</dbReference>
<dbReference type="OrthoDB" id="1739161at2"/>
<keyword evidence="2" id="KW-1185">Reference proteome</keyword>
<dbReference type="KEGG" id="rher:EHE19_000800"/>
<evidence type="ECO:0000313" key="2">
    <source>
        <dbReference type="Proteomes" id="UP000306409"/>
    </source>
</evidence>
<evidence type="ECO:0000313" key="1">
    <source>
        <dbReference type="EMBL" id="QNU68684.1"/>
    </source>
</evidence>
<keyword evidence="1" id="KW-0966">Cell projection</keyword>
<protein>
    <submittedName>
        <fullName evidence="1">Flagellar export chaperone FlgN</fullName>
    </submittedName>
</protein>
<dbReference type="Gene3D" id="1.20.58.300">
    <property type="entry name" value="FlgN-like"/>
    <property type="match status" value="1"/>
</dbReference>
<name>A0A4U7JGT4_9FIRM</name>